<comment type="similarity">
    <text evidence="1">Belongs to the barstar family.</text>
</comment>
<dbReference type="InterPro" id="IPR000468">
    <property type="entry name" value="Barstar"/>
</dbReference>
<dbReference type="EMBL" id="JAZGJQ010000003">
    <property type="protein sequence ID" value="MEE6147100.1"/>
    <property type="molecule type" value="Genomic_DNA"/>
</dbReference>
<sequence length="92" mass="10344">MATVKLRELGSETDQEVWDLIARKLKLPAYFGKNLAALEDCLEDMDTSTRFDVTRAREGVPAARRDLFDGICSVVARVALENDNVHLTVYTK</sequence>
<dbReference type="Proteomes" id="UP001332931">
    <property type="component" value="Unassembled WGS sequence"/>
</dbReference>
<evidence type="ECO:0000259" key="2">
    <source>
        <dbReference type="Pfam" id="PF01337"/>
    </source>
</evidence>
<protein>
    <submittedName>
        <fullName evidence="3">Barstar family protein</fullName>
    </submittedName>
</protein>
<dbReference type="Gene3D" id="3.30.370.10">
    <property type="entry name" value="Barstar-like"/>
    <property type="match status" value="1"/>
</dbReference>
<keyword evidence="4" id="KW-1185">Reference proteome</keyword>
<name>A0ABU7R970_9ACTN</name>
<evidence type="ECO:0000313" key="4">
    <source>
        <dbReference type="Proteomes" id="UP001332931"/>
    </source>
</evidence>
<organism evidence="3 4">
    <name type="scientific">Olsenella absiana</name>
    <dbReference type="NCBI Taxonomy" id="3115222"/>
    <lineage>
        <taxon>Bacteria</taxon>
        <taxon>Bacillati</taxon>
        <taxon>Actinomycetota</taxon>
        <taxon>Coriobacteriia</taxon>
        <taxon>Coriobacteriales</taxon>
        <taxon>Atopobiaceae</taxon>
        <taxon>Olsenella</taxon>
    </lineage>
</organism>
<feature type="domain" description="Barstar (barnase inhibitor)" evidence="2">
    <location>
        <begin position="3"/>
        <end position="89"/>
    </location>
</feature>
<gene>
    <name evidence="3" type="ORF">VXJ25_03685</name>
</gene>
<accession>A0ABU7R970</accession>
<proteinExistence type="inferred from homology"/>
<evidence type="ECO:0000256" key="1">
    <source>
        <dbReference type="ARBA" id="ARBA00006845"/>
    </source>
</evidence>
<comment type="caution">
    <text evidence="3">The sequence shown here is derived from an EMBL/GenBank/DDBJ whole genome shotgun (WGS) entry which is preliminary data.</text>
</comment>
<dbReference type="SUPFAM" id="SSF52038">
    <property type="entry name" value="Barstar-related"/>
    <property type="match status" value="1"/>
</dbReference>
<dbReference type="RefSeq" id="WP_330957867.1">
    <property type="nucleotide sequence ID" value="NZ_JAZGJQ010000003.1"/>
</dbReference>
<reference evidence="3 4" key="1">
    <citation type="submission" date="2024-01" db="EMBL/GenBank/DDBJ databases">
        <title>Description of Olsenella sp. nov., isolated from pig feces.</title>
        <authorList>
            <person name="Chang Y.-H."/>
        </authorList>
    </citation>
    <scope>NUCLEOTIDE SEQUENCE [LARGE SCALE GENOMIC DNA]</scope>
    <source>
        <strain evidence="3 4">YH-ols2223</strain>
    </source>
</reference>
<evidence type="ECO:0000313" key="3">
    <source>
        <dbReference type="EMBL" id="MEE6147100.1"/>
    </source>
</evidence>
<dbReference type="Pfam" id="PF01337">
    <property type="entry name" value="Barstar"/>
    <property type="match status" value="1"/>
</dbReference>
<dbReference type="InterPro" id="IPR035905">
    <property type="entry name" value="Barstar-like_sf"/>
</dbReference>